<accession>A0A411HIB6</accession>
<protein>
    <recommendedName>
        <fullName evidence="1">Glycosyltransferase subfamily 4-like N-terminal domain-containing protein</fullName>
    </recommendedName>
</protein>
<dbReference type="RefSeq" id="WP_129832502.1">
    <property type="nucleotide sequence ID" value="NZ_CP035704.1"/>
</dbReference>
<dbReference type="SUPFAM" id="SSF53335">
    <property type="entry name" value="S-adenosyl-L-methionine-dependent methyltransferases"/>
    <property type="match status" value="1"/>
</dbReference>
<dbReference type="InterPro" id="IPR029063">
    <property type="entry name" value="SAM-dependent_MTases_sf"/>
</dbReference>
<name>A0A411HIB6_9GAMM</name>
<dbReference type="EMBL" id="CP035704">
    <property type="protein sequence ID" value="QBB70243.1"/>
    <property type="molecule type" value="Genomic_DNA"/>
</dbReference>
<gene>
    <name evidence="2" type="ORF">ELE36_07630</name>
</gene>
<evidence type="ECO:0000313" key="3">
    <source>
        <dbReference type="Proteomes" id="UP000291562"/>
    </source>
</evidence>
<dbReference type="Gene3D" id="3.40.50.150">
    <property type="entry name" value="Vaccinia Virus protein VP39"/>
    <property type="match status" value="1"/>
</dbReference>
<keyword evidence="3" id="KW-1185">Reference proteome</keyword>
<sequence>MRVLITNNTLATPAGTEMYVRDVALGLLRRGHQPIAYSTQLGTVARMLHDATIPVIDDLNKLAVVPDVIHGQHHLDAMTAMLHFPQTPSVYFCHGWVTWEEMPAIFPTLQHYVAVDDLCVERLQCEHGIVPDRIHTIRNFVDLHRFGMREPLPTKPQRALVFSNRAHEQGYLGIIRQACSERRISVDVMGAAAHRSAESPEQFLGSYDIIFAKARSAIEAMACGVAVITCDSFGLGGMVTQQNYAQSRALNFGMRTLHRSISVQHVLDELDRYDAQDAQAITLRIRKEADMEPAIDAIVEVYTRAIASHAAAPAALQPHMTAASDYLRKIAVEAKLRGEAEKLRIVAQAEAATQCLRAEFAEQQNMPIKACAKPVCDTELGTKIASAAKFETIPAPRRSPNELHAWQREQLAVHVAAIEQQGILGLYDKLRSAEHPANTKTPFWRLFVRAYSTRNSYVDCFSARLKLLRARHRPDPFIENLYDEILAKHERVSGMQTTPATSLQSELSTMFAQLGIHALVEIACGHCIWLTSPEPGLQYTGIDLSRALIEQNRRRFASFSWTFALIDVVTSSIPLADAVLCRDWLHFLPLSSISGALHHMRVSGAKYLIATTAPAITTNSETQTGTWRALNLMRPPFNLHEPVMHIEYNGKMLGIWQLRDA</sequence>
<dbReference type="InterPro" id="IPR028098">
    <property type="entry name" value="Glyco_trans_4-like_N"/>
</dbReference>
<dbReference type="OrthoDB" id="8993606at2"/>
<dbReference type="AlphaFoldDB" id="A0A411HIB6"/>
<dbReference type="Pfam" id="PF13439">
    <property type="entry name" value="Glyco_transf_4"/>
    <property type="match status" value="1"/>
</dbReference>
<dbReference type="KEGG" id="xbc:ELE36_07630"/>
<feature type="domain" description="Glycosyltransferase subfamily 4-like N-terminal" evidence="1">
    <location>
        <begin position="15"/>
        <end position="145"/>
    </location>
</feature>
<reference evidence="2 3" key="1">
    <citation type="submission" date="2019-01" db="EMBL/GenBank/DDBJ databases">
        <title>Pseudolysobacter antarctica gen. nov., sp. nov., isolated from Fildes Peninsula, Antarctica.</title>
        <authorList>
            <person name="Wei Z."/>
            <person name="Peng F."/>
        </authorList>
    </citation>
    <scope>NUCLEOTIDE SEQUENCE [LARGE SCALE GENOMIC DNA]</scope>
    <source>
        <strain evidence="2 3">AQ6-296</strain>
    </source>
</reference>
<dbReference type="Proteomes" id="UP000291562">
    <property type="component" value="Chromosome"/>
</dbReference>
<organism evidence="2 3">
    <name type="scientific">Pseudolysobacter antarcticus</name>
    <dbReference type="NCBI Taxonomy" id="2511995"/>
    <lineage>
        <taxon>Bacteria</taxon>
        <taxon>Pseudomonadati</taxon>
        <taxon>Pseudomonadota</taxon>
        <taxon>Gammaproteobacteria</taxon>
        <taxon>Lysobacterales</taxon>
        <taxon>Rhodanobacteraceae</taxon>
        <taxon>Pseudolysobacter</taxon>
    </lineage>
</organism>
<dbReference type="Gene3D" id="3.40.50.2000">
    <property type="entry name" value="Glycogen Phosphorylase B"/>
    <property type="match status" value="1"/>
</dbReference>
<dbReference type="GO" id="GO:0016757">
    <property type="term" value="F:glycosyltransferase activity"/>
    <property type="evidence" value="ECO:0007669"/>
    <property type="project" value="UniProtKB-ARBA"/>
</dbReference>
<proteinExistence type="predicted"/>
<evidence type="ECO:0000259" key="1">
    <source>
        <dbReference type="Pfam" id="PF13439"/>
    </source>
</evidence>
<dbReference type="SUPFAM" id="SSF53756">
    <property type="entry name" value="UDP-Glycosyltransferase/glycogen phosphorylase"/>
    <property type="match status" value="1"/>
</dbReference>
<evidence type="ECO:0000313" key="2">
    <source>
        <dbReference type="EMBL" id="QBB70243.1"/>
    </source>
</evidence>